<gene>
    <name evidence="1" type="ORF">N0B31_17895</name>
</gene>
<dbReference type="Proteomes" id="UP001057580">
    <property type="component" value="Chromosome"/>
</dbReference>
<dbReference type="GeneID" id="74944335"/>
<reference evidence="1" key="1">
    <citation type="submission" date="2022-09" db="EMBL/GenBank/DDBJ databases">
        <title>Diverse halophilic archaea isolated from saline environments.</title>
        <authorList>
            <person name="Cui H.-L."/>
        </authorList>
    </citation>
    <scope>NUCLEOTIDE SEQUENCE</scope>
    <source>
        <strain evidence="1">ZS-35-S2</strain>
    </source>
</reference>
<evidence type="ECO:0000313" key="2">
    <source>
        <dbReference type="Proteomes" id="UP001057580"/>
    </source>
</evidence>
<dbReference type="EMBL" id="CP104003">
    <property type="protein sequence ID" value="UWM53984.1"/>
    <property type="molecule type" value="Genomic_DNA"/>
</dbReference>
<dbReference type="Pfam" id="PF07849">
    <property type="entry name" value="DUF1641"/>
    <property type="match status" value="1"/>
</dbReference>
<sequence>MSDAPPDLDGFPSASTGEDADLEALAARLDAQADDLIALLDLLAVVRGLSDDLVPELRTAAAENREPVADLRTALEHEETLHLLERVGSNADSLAELLDLLVVVQDLSAELVPELRAVAAENRGEIAQLRVAFEREETLVLLRRLGDNTDTFLDLLATLEVASDTLADVAPEDAAAAEAAREDVRRLAAAFDRTESVDALVTLGENVDTLQGLLALLEGFGDAADRTPEEYYALGTQLGNAVDVAERASDPRVLETLDAGASAFTDETSDRTVGLFGLLSALRNDDVQRTLGTVVEAAERVGRTRDPDGRD</sequence>
<proteinExistence type="predicted"/>
<dbReference type="KEGG" id="ssai:N0B31_17895"/>
<organism evidence="1 2">
    <name type="scientific">Salinirubellus salinus</name>
    <dbReference type="NCBI Taxonomy" id="1364945"/>
    <lineage>
        <taxon>Archaea</taxon>
        <taxon>Methanobacteriati</taxon>
        <taxon>Methanobacteriota</taxon>
        <taxon>Stenosarchaea group</taxon>
        <taxon>Halobacteria</taxon>
        <taxon>Halobacteriales</taxon>
        <taxon>Natronomonadaceae</taxon>
        <taxon>Salinirubellus</taxon>
    </lineage>
</organism>
<keyword evidence="2" id="KW-1185">Reference proteome</keyword>
<evidence type="ECO:0000313" key="1">
    <source>
        <dbReference type="EMBL" id="UWM53984.1"/>
    </source>
</evidence>
<protein>
    <submittedName>
        <fullName evidence="1">DUF1641 domain-containing protein</fullName>
    </submittedName>
</protein>
<dbReference type="InterPro" id="IPR012440">
    <property type="entry name" value="DUF1641"/>
</dbReference>
<dbReference type="AlphaFoldDB" id="A0A9E7R1J3"/>
<name>A0A9E7R1J3_9EURY</name>
<accession>A0A9E7R1J3</accession>
<dbReference type="RefSeq" id="WP_260592978.1">
    <property type="nucleotide sequence ID" value="NZ_CP104003.1"/>
</dbReference>